<protein>
    <recommendedName>
        <fullName evidence="2">Cryptic loci regulator 2 N-terminal domain-containing protein</fullName>
    </recommendedName>
</protein>
<evidence type="ECO:0000313" key="3">
    <source>
        <dbReference type="EMBL" id="KAK6004685.1"/>
    </source>
</evidence>
<feature type="compositionally biased region" description="Polar residues" evidence="1">
    <location>
        <begin position="150"/>
        <end position="163"/>
    </location>
</feature>
<accession>A0ABR0TLB7</accession>
<evidence type="ECO:0000256" key="1">
    <source>
        <dbReference type="SAM" id="MobiDB-lite"/>
    </source>
</evidence>
<dbReference type="Proteomes" id="UP001341245">
    <property type="component" value="Unassembled WGS sequence"/>
</dbReference>
<evidence type="ECO:0000313" key="4">
    <source>
        <dbReference type="Proteomes" id="UP001341245"/>
    </source>
</evidence>
<sequence length="176" mass="18268">MANQLFTLGPLPTINASLPIMNIDLSTFASDGTGSYPVNMTKPEDHAVLDLLIQVFNMNGHGSRLFGHNINFVGTLPLGYAAFTYAAPLGHTKIELWGHPSGRPFVSLESFSVHVVSILTASLDSCRCALCGGACLSCGGSPGSLSEGSDNTLDAASPVTSPGTDDAANVQVVEDD</sequence>
<comment type="caution">
    <text evidence="3">The sequence shown here is derived from an EMBL/GenBank/DDBJ whole genome shotgun (WGS) entry which is preliminary data.</text>
</comment>
<feature type="domain" description="Cryptic loci regulator 2 N-terminal" evidence="2">
    <location>
        <begin position="75"/>
        <end position="131"/>
    </location>
</feature>
<organism evidence="3 4">
    <name type="scientific">Aureobasidium pullulans</name>
    <name type="common">Black yeast</name>
    <name type="synonym">Pullularia pullulans</name>
    <dbReference type="NCBI Taxonomy" id="5580"/>
    <lineage>
        <taxon>Eukaryota</taxon>
        <taxon>Fungi</taxon>
        <taxon>Dikarya</taxon>
        <taxon>Ascomycota</taxon>
        <taxon>Pezizomycotina</taxon>
        <taxon>Dothideomycetes</taxon>
        <taxon>Dothideomycetidae</taxon>
        <taxon>Dothideales</taxon>
        <taxon>Saccotheciaceae</taxon>
        <taxon>Aureobasidium</taxon>
    </lineage>
</organism>
<reference evidence="3 4" key="1">
    <citation type="submission" date="2023-11" db="EMBL/GenBank/DDBJ databases">
        <title>Draft genome sequence and annotation of the polyextremotolerant black yeast-like fungus Aureobasidium pullulans NRRL 62042.</title>
        <authorList>
            <person name="Dielentheis-Frenken M.R.E."/>
            <person name="Wibberg D."/>
            <person name="Blank L.M."/>
            <person name="Tiso T."/>
        </authorList>
    </citation>
    <scope>NUCLEOTIDE SEQUENCE [LARGE SCALE GENOMIC DNA]</scope>
    <source>
        <strain evidence="3 4">NRRL 62042</strain>
    </source>
</reference>
<dbReference type="EMBL" id="JASGXD010000007">
    <property type="protein sequence ID" value="KAK6004685.1"/>
    <property type="molecule type" value="Genomic_DNA"/>
</dbReference>
<dbReference type="InterPro" id="IPR031915">
    <property type="entry name" value="Clr2_N"/>
</dbReference>
<feature type="region of interest" description="Disordered" evidence="1">
    <location>
        <begin position="145"/>
        <end position="176"/>
    </location>
</feature>
<name>A0ABR0TLB7_AURPU</name>
<evidence type="ECO:0000259" key="2">
    <source>
        <dbReference type="Pfam" id="PF16761"/>
    </source>
</evidence>
<keyword evidence="4" id="KW-1185">Reference proteome</keyword>
<proteinExistence type="predicted"/>
<dbReference type="Pfam" id="PF16761">
    <property type="entry name" value="Clr2_transil"/>
    <property type="match status" value="1"/>
</dbReference>
<gene>
    <name evidence="3" type="ORF">QM012_008547</name>
</gene>